<feature type="transmembrane region" description="Helical" evidence="1">
    <location>
        <begin position="192"/>
        <end position="214"/>
    </location>
</feature>
<feature type="transmembrane region" description="Helical" evidence="1">
    <location>
        <begin position="397"/>
        <end position="418"/>
    </location>
</feature>
<accession>A0A268ETM0</accession>
<dbReference type="Proteomes" id="UP000215596">
    <property type="component" value="Unassembled WGS sequence"/>
</dbReference>
<dbReference type="OrthoDB" id="138672at2"/>
<gene>
    <name evidence="2" type="ORF">CHH67_12725</name>
</gene>
<feature type="transmembrane region" description="Helical" evidence="1">
    <location>
        <begin position="234"/>
        <end position="255"/>
    </location>
</feature>
<feature type="transmembrane region" description="Helical" evidence="1">
    <location>
        <begin position="424"/>
        <end position="446"/>
    </location>
</feature>
<feature type="transmembrane region" description="Helical" evidence="1">
    <location>
        <begin position="32"/>
        <end position="54"/>
    </location>
</feature>
<organism evidence="2 3">
    <name type="scientific">Paenibacillus campinasensis</name>
    <dbReference type="NCBI Taxonomy" id="66347"/>
    <lineage>
        <taxon>Bacteria</taxon>
        <taxon>Bacillati</taxon>
        <taxon>Bacillota</taxon>
        <taxon>Bacilli</taxon>
        <taxon>Bacillales</taxon>
        <taxon>Paenibacillaceae</taxon>
        <taxon>Paenibacillus</taxon>
    </lineage>
</organism>
<dbReference type="AlphaFoldDB" id="A0A268ETM0"/>
<dbReference type="EMBL" id="NPBY01000038">
    <property type="protein sequence ID" value="PAD76473.1"/>
    <property type="molecule type" value="Genomic_DNA"/>
</dbReference>
<feature type="transmembrane region" description="Helical" evidence="1">
    <location>
        <begin position="466"/>
        <end position="486"/>
    </location>
</feature>
<comment type="caution">
    <text evidence="2">The sequence shown here is derived from an EMBL/GenBank/DDBJ whole genome shotgun (WGS) entry which is preliminary data.</text>
</comment>
<evidence type="ECO:0000313" key="3">
    <source>
        <dbReference type="Proteomes" id="UP000215596"/>
    </source>
</evidence>
<proteinExistence type="predicted"/>
<feature type="transmembrane region" description="Helical" evidence="1">
    <location>
        <begin position="346"/>
        <end position="367"/>
    </location>
</feature>
<evidence type="ECO:0000256" key="1">
    <source>
        <dbReference type="SAM" id="Phobius"/>
    </source>
</evidence>
<feature type="transmembrane region" description="Helical" evidence="1">
    <location>
        <begin position="74"/>
        <end position="101"/>
    </location>
</feature>
<reference evidence="2 3" key="1">
    <citation type="submission" date="2017-07" db="EMBL/GenBank/DDBJ databases">
        <title>Isolation and whole genome analysis of endospore-forming bacteria from heroin.</title>
        <authorList>
            <person name="Kalinowski J."/>
            <person name="Ahrens B."/>
            <person name="Al-Dilaimi A."/>
            <person name="Winkler A."/>
            <person name="Wibberg D."/>
            <person name="Schleenbecker U."/>
            <person name="Ruckert C."/>
            <person name="Wolfel R."/>
            <person name="Grass G."/>
        </authorList>
    </citation>
    <scope>NUCLEOTIDE SEQUENCE [LARGE SCALE GENOMIC DNA]</scope>
    <source>
        <strain evidence="2 3">7537-G1</strain>
    </source>
</reference>
<feature type="transmembrane region" description="Helical" evidence="1">
    <location>
        <begin position="306"/>
        <end position="326"/>
    </location>
</feature>
<keyword evidence="1" id="KW-0812">Transmembrane</keyword>
<feature type="transmembrane region" description="Helical" evidence="1">
    <location>
        <begin position="498"/>
        <end position="522"/>
    </location>
</feature>
<sequence>MNRLQIRRLTRCILLTNVNFLQARHWLRQGGISLHTTVMLAILLMIGSLLMYSYVNLLTKAYRFFHEAGAPSAYLIVFLCAILLLLLLASAFYTVHLFCYSRDYTGLLHMPIEPGTLLTSKLLVSLLLGYTLELLLLVPVFSVYGSHHPSMGFAAAALTIMLFMPVIPSVLLAVIAMLALKVSQCSMRVHPGWLGLAGSLLTVTGCGWLTGTLLQGDVLSKLLHLIHGSETWHYGIALALFAAVSALSLPLYVLASRRWFRSGLYLPMQPRRAAPVSATATRPYSRRTPFVSCFIKELKLFFREPVYVINGLFGIVLPPLMLPLAFSMGSAGEDAGTVREMVAQEPFFSLLLALGVIIATSAINPVASSSVSREGRHFWICRLVPLAWHSQVSAKLAFAYSLSCCGLLMNCFIFWLYFGFSLTQIVIIFSIGSLYAGLWSAIGVWIDTRRPKLNWLNKSEAVKQNLNVVLAMLVSFSLIGLLYYLLTFALEHNWGQAAILLGLAALATVLNVTWVQGIVAMCRKQERHH</sequence>
<name>A0A268ETM0_9BACL</name>
<feature type="transmembrane region" description="Helical" evidence="1">
    <location>
        <begin position="153"/>
        <end position="180"/>
    </location>
</feature>
<dbReference type="RefSeq" id="WP_095265553.1">
    <property type="nucleotide sequence ID" value="NZ_NPBY01000038.1"/>
</dbReference>
<feature type="transmembrane region" description="Helical" evidence="1">
    <location>
        <begin position="122"/>
        <end position="141"/>
    </location>
</feature>
<keyword evidence="1" id="KW-1133">Transmembrane helix</keyword>
<evidence type="ECO:0000313" key="2">
    <source>
        <dbReference type="EMBL" id="PAD76473.1"/>
    </source>
</evidence>
<keyword evidence="1" id="KW-0472">Membrane</keyword>
<protein>
    <submittedName>
        <fullName evidence="2">Uncharacterized protein</fullName>
    </submittedName>
</protein>